<protein>
    <recommendedName>
        <fullName evidence="3">Retrotransposon gag domain-containing protein</fullName>
    </recommendedName>
</protein>
<dbReference type="Proteomes" id="UP000489600">
    <property type="component" value="Unassembled WGS sequence"/>
</dbReference>
<dbReference type="OrthoDB" id="1742322at2759"/>
<dbReference type="EMBL" id="CABITT030000004">
    <property type="protein sequence ID" value="VVB01531.1"/>
    <property type="molecule type" value="Genomic_DNA"/>
</dbReference>
<dbReference type="AlphaFoldDB" id="A0A565BIW2"/>
<proteinExistence type="predicted"/>
<accession>A0A565BIW2</accession>
<sequence length="276" mass="31430">MPLISPPPPDPQDLPKFDGNHLREWIRRCEQFFDRHHTPPEQKTHVVSPYMVGKALQWHQKFMREHYGTFPSWIDFAIAIFAEFGKSDDDPISEPVNLKQSSDSVEVYLGKFECLLTKMSLPIHHALTIFLKNISPPLALYARKFDVTTAAEAARMAKIYESLQYPPIRQPQAPFNPSPKPNTQQHHIASSLYQNSNAILKTKFAGEVITDKLKEGSIHQIQETAVTEYDSYSAKQRRQEETVTSDVQEIVAADVGYEGKLSMETMLKNKACRCNG</sequence>
<comment type="caution">
    <text evidence="1">The sequence shown here is derived from an EMBL/GenBank/DDBJ whole genome shotgun (WGS) entry which is preliminary data.</text>
</comment>
<gene>
    <name evidence="1" type="ORF">ANE_LOCUS11975</name>
</gene>
<name>A0A565BIW2_9BRAS</name>
<evidence type="ECO:0008006" key="3">
    <source>
        <dbReference type="Google" id="ProtNLM"/>
    </source>
</evidence>
<evidence type="ECO:0000313" key="2">
    <source>
        <dbReference type="Proteomes" id="UP000489600"/>
    </source>
</evidence>
<keyword evidence="2" id="KW-1185">Reference proteome</keyword>
<organism evidence="1 2">
    <name type="scientific">Arabis nemorensis</name>
    <dbReference type="NCBI Taxonomy" id="586526"/>
    <lineage>
        <taxon>Eukaryota</taxon>
        <taxon>Viridiplantae</taxon>
        <taxon>Streptophyta</taxon>
        <taxon>Embryophyta</taxon>
        <taxon>Tracheophyta</taxon>
        <taxon>Spermatophyta</taxon>
        <taxon>Magnoliopsida</taxon>
        <taxon>eudicotyledons</taxon>
        <taxon>Gunneridae</taxon>
        <taxon>Pentapetalae</taxon>
        <taxon>rosids</taxon>
        <taxon>malvids</taxon>
        <taxon>Brassicales</taxon>
        <taxon>Brassicaceae</taxon>
        <taxon>Arabideae</taxon>
        <taxon>Arabis</taxon>
    </lineage>
</organism>
<evidence type="ECO:0000313" key="1">
    <source>
        <dbReference type="EMBL" id="VVB01531.1"/>
    </source>
</evidence>
<reference evidence="1" key="1">
    <citation type="submission" date="2019-07" db="EMBL/GenBank/DDBJ databases">
        <authorList>
            <person name="Dittberner H."/>
        </authorList>
    </citation>
    <scope>NUCLEOTIDE SEQUENCE [LARGE SCALE GENOMIC DNA]</scope>
</reference>